<evidence type="ECO:0000313" key="2">
    <source>
        <dbReference type="EMBL" id="KCW78860.1"/>
    </source>
</evidence>
<proteinExistence type="predicted"/>
<reference evidence="2" key="1">
    <citation type="submission" date="2013-07" db="EMBL/GenBank/DDBJ databases">
        <title>The genome of Eucalyptus grandis.</title>
        <authorList>
            <person name="Schmutz J."/>
            <person name="Hayes R."/>
            <person name="Myburg A."/>
            <person name="Tuskan G."/>
            <person name="Grattapaglia D."/>
            <person name="Rokhsar D.S."/>
        </authorList>
    </citation>
    <scope>NUCLEOTIDE SEQUENCE</scope>
    <source>
        <tissue evidence="2">Leaf extractions</tissue>
    </source>
</reference>
<protein>
    <recommendedName>
        <fullName evidence="1">EDS1 EP domain-containing protein</fullName>
    </recommendedName>
</protein>
<dbReference type="Pfam" id="PF18117">
    <property type="entry name" value="EDS1_EP"/>
    <property type="match status" value="1"/>
</dbReference>
<dbReference type="EMBL" id="KK198755">
    <property type="protein sequence ID" value="KCW78860.1"/>
    <property type="molecule type" value="Genomic_DNA"/>
</dbReference>
<name>A0A059CLS1_EUCGR</name>
<dbReference type="STRING" id="71139.A0A059CLS1"/>
<dbReference type="InterPro" id="IPR044603">
    <property type="entry name" value="SAG101-like"/>
</dbReference>
<dbReference type="AlphaFoldDB" id="A0A059CLS1"/>
<accession>A0A059CLS1</accession>
<dbReference type="GO" id="GO:0006952">
    <property type="term" value="P:defense response"/>
    <property type="evidence" value="ECO:0007669"/>
    <property type="project" value="InterPro"/>
</dbReference>
<dbReference type="PANTHER" id="PTHR46898">
    <property type="entry name" value="SENESCENCE-ASSOCIATED CARBOXYLESTERASE 101"/>
    <property type="match status" value="1"/>
</dbReference>
<dbReference type="PANTHER" id="PTHR46898:SF3">
    <property type="entry name" value="FUNGAL LIPASE-LIKE DOMAIN-CONTAINING PROTEIN"/>
    <property type="match status" value="1"/>
</dbReference>
<dbReference type="Gramene" id="KCW78860">
    <property type="protein sequence ID" value="KCW78860"/>
    <property type="gene ID" value="EUGRSUZ_C00300"/>
</dbReference>
<dbReference type="GO" id="GO:0052689">
    <property type="term" value="F:carboxylic ester hydrolase activity"/>
    <property type="evidence" value="ECO:0007669"/>
    <property type="project" value="InterPro"/>
</dbReference>
<dbReference type="InParanoid" id="A0A059CLS1"/>
<organism evidence="2">
    <name type="scientific">Eucalyptus grandis</name>
    <name type="common">Flooded gum</name>
    <dbReference type="NCBI Taxonomy" id="71139"/>
    <lineage>
        <taxon>Eukaryota</taxon>
        <taxon>Viridiplantae</taxon>
        <taxon>Streptophyta</taxon>
        <taxon>Embryophyta</taxon>
        <taxon>Tracheophyta</taxon>
        <taxon>Spermatophyta</taxon>
        <taxon>Magnoliopsida</taxon>
        <taxon>eudicotyledons</taxon>
        <taxon>Gunneridae</taxon>
        <taxon>Pentapetalae</taxon>
        <taxon>rosids</taxon>
        <taxon>malvids</taxon>
        <taxon>Myrtales</taxon>
        <taxon>Myrtaceae</taxon>
        <taxon>Myrtoideae</taxon>
        <taxon>Eucalypteae</taxon>
        <taxon>Eucalyptus</taxon>
    </lineage>
</organism>
<sequence length="243" mass="28360">MSRLQQQDESTNALIGDMVKHERGVKELDQMKVHLAYLEWYMKVCKADGQGLGYYDSFKNARERRDGGHVVNEAEKKPHLSGTPVRTRWLYGGTNYRRIVEPLDITEHYKRGRKDYIKRGRSRHYILLEKWLKTTSRKRRQRAGREDSCFWARVEEAIRSCRLLNSKGSPDEDVMDLIKDYAVSLDIFLEKSSYMQWWRDHNFVGFMRNDPCKNYIGGLLSVNEEGNLNINLPGTSESSATST</sequence>
<evidence type="ECO:0000259" key="1">
    <source>
        <dbReference type="Pfam" id="PF18117"/>
    </source>
</evidence>
<dbReference type="InterPro" id="IPR041266">
    <property type="entry name" value="EDS1_EP"/>
</dbReference>
<dbReference type="OMA" id="EMYERHE"/>
<feature type="domain" description="EDS1 EP" evidence="1">
    <location>
        <begin position="37"/>
        <end position="202"/>
    </location>
</feature>
<dbReference type="GO" id="GO:0016298">
    <property type="term" value="F:lipase activity"/>
    <property type="evidence" value="ECO:0000318"/>
    <property type="project" value="GO_Central"/>
</dbReference>
<gene>
    <name evidence="2" type="ORF">EUGRSUZ_C00300</name>
</gene>